<evidence type="ECO:0000313" key="2">
    <source>
        <dbReference type="EMBL" id="MFC5367902.1"/>
    </source>
</evidence>
<evidence type="ECO:0000256" key="1">
    <source>
        <dbReference type="SAM" id="MobiDB-lite"/>
    </source>
</evidence>
<name>A0ABD5RDW5_9EURY</name>
<comment type="caution">
    <text evidence="2">The sequence shown here is derived from an EMBL/GenBank/DDBJ whole genome shotgun (WGS) entry which is preliminary data.</text>
</comment>
<accession>A0ABD5RDW5</accession>
<feature type="region of interest" description="Disordered" evidence="1">
    <location>
        <begin position="38"/>
        <end position="76"/>
    </location>
</feature>
<evidence type="ECO:0000313" key="3">
    <source>
        <dbReference type="Proteomes" id="UP001596201"/>
    </source>
</evidence>
<dbReference type="Proteomes" id="UP001596201">
    <property type="component" value="Unassembled WGS sequence"/>
</dbReference>
<protein>
    <submittedName>
        <fullName evidence="2">Uncharacterized protein</fullName>
    </submittedName>
</protein>
<organism evidence="2 3">
    <name type="scientific">Salinirubrum litoreum</name>
    <dbReference type="NCBI Taxonomy" id="1126234"/>
    <lineage>
        <taxon>Archaea</taxon>
        <taxon>Methanobacteriati</taxon>
        <taxon>Methanobacteriota</taxon>
        <taxon>Stenosarchaea group</taxon>
        <taxon>Halobacteria</taxon>
        <taxon>Halobacteriales</taxon>
        <taxon>Haloferacaceae</taxon>
        <taxon>Salinirubrum</taxon>
    </lineage>
</organism>
<feature type="compositionally biased region" description="Gly residues" evidence="1">
    <location>
        <begin position="51"/>
        <end position="64"/>
    </location>
</feature>
<reference evidence="2 3" key="1">
    <citation type="journal article" date="2019" name="Int. J. Syst. Evol. Microbiol.">
        <title>The Global Catalogue of Microorganisms (GCM) 10K type strain sequencing project: providing services to taxonomists for standard genome sequencing and annotation.</title>
        <authorList>
            <consortium name="The Broad Institute Genomics Platform"/>
            <consortium name="The Broad Institute Genome Sequencing Center for Infectious Disease"/>
            <person name="Wu L."/>
            <person name="Ma J."/>
        </authorList>
    </citation>
    <scope>NUCLEOTIDE SEQUENCE [LARGE SCALE GENOMIC DNA]</scope>
    <source>
        <strain evidence="2 3">CGMCC 1.12237</strain>
    </source>
</reference>
<dbReference type="EMBL" id="JBHSKX010000002">
    <property type="protein sequence ID" value="MFC5367902.1"/>
    <property type="molecule type" value="Genomic_DNA"/>
</dbReference>
<dbReference type="AlphaFoldDB" id="A0ABD5RDW5"/>
<dbReference type="RefSeq" id="WP_227230145.1">
    <property type="nucleotide sequence ID" value="NZ_JAJCVJ010000002.1"/>
</dbReference>
<gene>
    <name evidence="2" type="ORF">ACFPJ5_13275</name>
</gene>
<sequence length="182" mass="18368">MVSASNAAVVAVVAITLGVVGAAAFGVGPFSADVVPNGGTATDSPSADDPGTGGESAGGDGASGSSGTATPEPAPFGFQIDSIEECGTTCRDVTATLTNQRESPATDVTATTRIYVENDQIWQGSEDIGRLDAGESTTTTKRVEIGYFDAAKIQNNGGYVTVETTITTVEGSYTFSGRRQVA</sequence>
<proteinExistence type="predicted"/>
<keyword evidence="3" id="KW-1185">Reference proteome</keyword>